<name>A0ABX0TPK6_9MICC</name>
<dbReference type="Proteomes" id="UP000802392">
    <property type="component" value="Unassembled WGS sequence"/>
</dbReference>
<comment type="caution">
    <text evidence="1">The sequence shown here is derived from an EMBL/GenBank/DDBJ whole genome shotgun (WGS) entry which is preliminary data.</text>
</comment>
<sequence length="183" mass="19836">MKNQRPRTPFRLMKAARKLLPPSHHPRARGRSGILARHKNSGHLVLIHAADAAVASPGETVVFAAWIFNDSTSHVRDIRLVPRSLTNEGMERLCYGSAPPEADLRIAVLAPGQSVLRTFSYEVTESDHLHGGSIISAMQVLGSCRGKAICDEQDAVVFLAGSVTERLASPRASQHPAHNPRAS</sequence>
<keyword evidence="2" id="KW-1185">Reference proteome</keyword>
<protein>
    <submittedName>
        <fullName evidence="1">Uncharacterized protein</fullName>
    </submittedName>
</protein>
<evidence type="ECO:0000313" key="2">
    <source>
        <dbReference type="Proteomes" id="UP000802392"/>
    </source>
</evidence>
<reference evidence="1 2" key="1">
    <citation type="submission" date="2020-03" db="EMBL/GenBank/DDBJ databases">
        <title>Genomic Encyclopedia of Type Strains, Phase III (KMG-III): the genomes of soil and plant-associated and newly described type strains.</title>
        <authorList>
            <person name="Whitman W."/>
        </authorList>
    </citation>
    <scope>NUCLEOTIDE SEQUENCE [LARGE SCALE GENOMIC DNA]</scope>
    <source>
        <strain evidence="1 2">CECT 4207</strain>
    </source>
</reference>
<dbReference type="EMBL" id="JAAOZD010000009">
    <property type="protein sequence ID" value="NIJ03145.1"/>
    <property type="molecule type" value="Genomic_DNA"/>
</dbReference>
<accession>A0ABX0TPK6</accession>
<organism evidence="1 2">
    <name type="scientific">Paenarthrobacter ilicis</name>
    <dbReference type="NCBI Taxonomy" id="43665"/>
    <lineage>
        <taxon>Bacteria</taxon>
        <taxon>Bacillati</taxon>
        <taxon>Actinomycetota</taxon>
        <taxon>Actinomycetes</taxon>
        <taxon>Micrococcales</taxon>
        <taxon>Micrococcaceae</taxon>
        <taxon>Paenarthrobacter</taxon>
    </lineage>
</organism>
<gene>
    <name evidence="1" type="ORF">FHR86_003501</name>
</gene>
<evidence type="ECO:0000313" key="1">
    <source>
        <dbReference type="EMBL" id="NIJ03145.1"/>
    </source>
</evidence>
<proteinExistence type="predicted"/>